<reference evidence="2 3" key="1">
    <citation type="submission" date="2017-07" db="EMBL/GenBank/DDBJ databases">
        <title>An improved, manually edited Actinidia chinensis var. chinensis (kiwifruit) genome highlights the challenges associated with draft genomes and gene prediction in plants.</title>
        <authorList>
            <person name="Pilkington S."/>
            <person name="Crowhurst R."/>
            <person name="Hilario E."/>
            <person name="Nardozza S."/>
            <person name="Fraser L."/>
            <person name="Peng Y."/>
            <person name="Gunaseelan K."/>
            <person name="Simpson R."/>
            <person name="Tahir J."/>
            <person name="Deroles S."/>
            <person name="Templeton K."/>
            <person name="Luo Z."/>
            <person name="Davy M."/>
            <person name="Cheng C."/>
            <person name="Mcneilage M."/>
            <person name="Scaglione D."/>
            <person name="Liu Y."/>
            <person name="Zhang Q."/>
            <person name="Datson P."/>
            <person name="De Silva N."/>
            <person name="Gardiner S."/>
            <person name="Bassett H."/>
            <person name="Chagne D."/>
            <person name="Mccallum J."/>
            <person name="Dzierzon H."/>
            <person name="Deng C."/>
            <person name="Wang Y.-Y."/>
            <person name="Barron N."/>
            <person name="Manako K."/>
            <person name="Bowen J."/>
            <person name="Foster T."/>
            <person name="Erridge Z."/>
            <person name="Tiffin H."/>
            <person name="Waite C."/>
            <person name="Davies K."/>
            <person name="Grierson E."/>
            <person name="Laing W."/>
            <person name="Kirk R."/>
            <person name="Chen X."/>
            <person name="Wood M."/>
            <person name="Montefiori M."/>
            <person name="Brummell D."/>
            <person name="Schwinn K."/>
            <person name="Catanach A."/>
            <person name="Fullerton C."/>
            <person name="Li D."/>
            <person name="Meiyalaghan S."/>
            <person name="Nieuwenhuizen N."/>
            <person name="Read N."/>
            <person name="Prakash R."/>
            <person name="Hunter D."/>
            <person name="Zhang H."/>
            <person name="Mckenzie M."/>
            <person name="Knabel M."/>
            <person name="Harris A."/>
            <person name="Allan A."/>
            <person name="Chen A."/>
            <person name="Janssen B."/>
            <person name="Plunkett B."/>
            <person name="Dwamena C."/>
            <person name="Voogd C."/>
            <person name="Leif D."/>
            <person name="Lafferty D."/>
            <person name="Souleyre E."/>
            <person name="Varkonyi-Gasic E."/>
            <person name="Gambi F."/>
            <person name="Hanley J."/>
            <person name="Yao J.-L."/>
            <person name="Cheung J."/>
            <person name="David K."/>
            <person name="Warren B."/>
            <person name="Marsh K."/>
            <person name="Snowden K."/>
            <person name="Lin-Wang K."/>
            <person name="Brian L."/>
            <person name="Martinez-Sanchez M."/>
            <person name="Wang M."/>
            <person name="Ileperuma N."/>
            <person name="Macnee N."/>
            <person name="Campin R."/>
            <person name="Mcatee P."/>
            <person name="Drummond R."/>
            <person name="Espley R."/>
            <person name="Ireland H."/>
            <person name="Wu R."/>
            <person name="Atkinson R."/>
            <person name="Karunairetnam S."/>
            <person name="Bulley S."/>
            <person name="Chunkath S."/>
            <person name="Hanley Z."/>
            <person name="Storey R."/>
            <person name="Thrimawithana A."/>
            <person name="Thomson S."/>
            <person name="David C."/>
            <person name="Testolin R."/>
        </authorList>
    </citation>
    <scope>NUCLEOTIDE SEQUENCE [LARGE SCALE GENOMIC DNA]</scope>
    <source>
        <strain evidence="3">cv. Red5</strain>
        <tissue evidence="2">Young leaf</tissue>
    </source>
</reference>
<evidence type="ECO:0000256" key="1">
    <source>
        <dbReference type="SAM" id="MobiDB-lite"/>
    </source>
</evidence>
<proteinExistence type="predicted"/>
<dbReference type="OMA" id="SMYTSCK"/>
<dbReference type="InParanoid" id="A0A2R6RPB1"/>
<dbReference type="EMBL" id="NKQK01000004">
    <property type="protein sequence ID" value="PSS31835.1"/>
    <property type="molecule type" value="Genomic_DNA"/>
</dbReference>
<dbReference type="Proteomes" id="UP000241394">
    <property type="component" value="Chromosome LG4"/>
</dbReference>
<dbReference type="PANTHER" id="PTHR33696">
    <property type="entry name" value="T22J18.15-RELATED"/>
    <property type="match status" value="1"/>
</dbReference>
<gene>
    <name evidence="2" type="ORF">CEY00_Acc05069</name>
</gene>
<comment type="caution">
    <text evidence="2">The sequence shown here is derived from an EMBL/GenBank/DDBJ whole genome shotgun (WGS) entry which is preliminary data.</text>
</comment>
<dbReference type="STRING" id="1590841.A0A2R6RPB1"/>
<name>A0A2R6RPB1_ACTCC</name>
<organism evidence="2 3">
    <name type="scientific">Actinidia chinensis var. chinensis</name>
    <name type="common">Chinese soft-hair kiwi</name>
    <dbReference type="NCBI Taxonomy" id="1590841"/>
    <lineage>
        <taxon>Eukaryota</taxon>
        <taxon>Viridiplantae</taxon>
        <taxon>Streptophyta</taxon>
        <taxon>Embryophyta</taxon>
        <taxon>Tracheophyta</taxon>
        <taxon>Spermatophyta</taxon>
        <taxon>Magnoliopsida</taxon>
        <taxon>eudicotyledons</taxon>
        <taxon>Gunneridae</taxon>
        <taxon>Pentapetalae</taxon>
        <taxon>asterids</taxon>
        <taxon>Ericales</taxon>
        <taxon>Actinidiaceae</taxon>
        <taxon>Actinidia</taxon>
    </lineage>
</organism>
<dbReference type="AlphaFoldDB" id="A0A2R6RPB1"/>
<accession>A0A2R6RPB1</accession>
<reference evidence="3" key="2">
    <citation type="journal article" date="2018" name="BMC Genomics">
        <title>A manually annotated Actinidia chinensis var. chinensis (kiwifruit) genome highlights the challenges associated with draft genomes and gene prediction in plants.</title>
        <authorList>
            <person name="Pilkington S.M."/>
            <person name="Crowhurst R."/>
            <person name="Hilario E."/>
            <person name="Nardozza S."/>
            <person name="Fraser L."/>
            <person name="Peng Y."/>
            <person name="Gunaseelan K."/>
            <person name="Simpson R."/>
            <person name="Tahir J."/>
            <person name="Deroles S.C."/>
            <person name="Templeton K."/>
            <person name="Luo Z."/>
            <person name="Davy M."/>
            <person name="Cheng C."/>
            <person name="McNeilage M."/>
            <person name="Scaglione D."/>
            <person name="Liu Y."/>
            <person name="Zhang Q."/>
            <person name="Datson P."/>
            <person name="De Silva N."/>
            <person name="Gardiner S.E."/>
            <person name="Bassett H."/>
            <person name="Chagne D."/>
            <person name="McCallum J."/>
            <person name="Dzierzon H."/>
            <person name="Deng C."/>
            <person name="Wang Y.Y."/>
            <person name="Barron L."/>
            <person name="Manako K."/>
            <person name="Bowen J."/>
            <person name="Foster T.M."/>
            <person name="Erridge Z.A."/>
            <person name="Tiffin H."/>
            <person name="Waite C.N."/>
            <person name="Davies K.M."/>
            <person name="Grierson E.P."/>
            <person name="Laing W.A."/>
            <person name="Kirk R."/>
            <person name="Chen X."/>
            <person name="Wood M."/>
            <person name="Montefiori M."/>
            <person name="Brummell D.A."/>
            <person name="Schwinn K.E."/>
            <person name="Catanach A."/>
            <person name="Fullerton C."/>
            <person name="Li D."/>
            <person name="Meiyalaghan S."/>
            <person name="Nieuwenhuizen N."/>
            <person name="Read N."/>
            <person name="Prakash R."/>
            <person name="Hunter D."/>
            <person name="Zhang H."/>
            <person name="McKenzie M."/>
            <person name="Knabel M."/>
            <person name="Harris A."/>
            <person name="Allan A.C."/>
            <person name="Gleave A."/>
            <person name="Chen A."/>
            <person name="Janssen B.J."/>
            <person name="Plunkett B."/>
            <person name="Ampomah-Dwamena C."/>
            <person name="Voogd C."/>
            <person name="Leif D."/>
            <person name="Lafferty D."/>
            <person name="Souleyre E.J.F."/>
            <person name="Varkonyi-Gasic E."/>
            <person name="Gambi F."/>
            <person name="Hanley J."/>
            <person name="Yao J.L."/>
            <person name="Cheung J."/>
            <person name="David K.M."/>
            <person name="Warren B."/>
            <person name="Marsh K."/>
            <person name="Snowden K.C."/>
            <person name="Lin-Wang K."/>
            <person name="Brian L."/>
            <person name="Martinez-Sanchez M."/>
            <person name="Wang M."/>
            <person name="Ileperuma N."/>
            <person name="Macnee N."/>
            <person name="Campin R."/>
            <person name="McAtee P."/>
            <person name="Drummond R.S.M."/>
            <person name="Espley R.V."/>
            <person name="Ireland H.S."/>
            <person name="Wu R."/>
            <person name="Atkinson R.G."/>
            <person name="Karunairetnam S."/>
            <person name="Bulley S."/>
            <person name="Chunkath S."/>
            <person name="Hanley Z."/>
            <person name="Storey R."/>
            <person name="Thrimawithana A.H."/>
            <person name="Thomson S."/>
            <person name="David C."/>
            <person name="Testolin R."/>
            <person name="Huang H."/>
            <person name="Hellens R.P."/>
            <person name="Schaffer R.J."/>
        </authorList>
    </citation>
    <scope>NUCLEOTIDE SEQUENCE [LARGE SCALE GENOMIC DNA]</scope>
    <source>
        <strain evidence="3">cv. Red5</strain>
    </source>
</reference>
<dbReference type="Gramene" id="PSS31835">
    <property type="protein sequence ID" value="PSS31835"/>
    <property type="gene ID" value="CEY00_Acc05069"/>
</dbReference>
<feature type="region of interest" description="Disordered" evidence="1">
    <location>
        <begin position="85"/>
        <end position="113"/>
    </location>
</feature>
<dbReference type="OrthoDB" id="1925896at2759"/>
<evidence type="ECO:0000313" key="3">
    <source>
        <dbReference type="Proteomes" id="UP000241394"/>
    </source>
</evidence>
<evidence type="ECO:0000313" key="2">
    <source>
        <dbReference type="EMBL" id="PSS31835.1"/>
    </source>
</evidence>
<protein>
    <submittedName>
        <fullName evidence="2">Uncharacterized protein like</fullName>
    </submittedName>
</protein>
<dbReference type="PANTHER" id="PTHR33696:SF1">
    <property type="entry name" value="T22J18.15"/>
    <property type="match status" value="1"/>
</dbReference>
<dbReference type="FunCoup" id="A0A2R6RPB1">
    <property type="interactions" value="280"/>
</dbReference>
<sequence length="198" mass="21716">MSSLDPLNGHSNIALNEAHDTPFSPTIQLFCRRIPSFSSSPSLSSNSTMGSSSFREDYPLFSPSTPLRSSGIPFSWEKLPGIPKRQLSKKKDPSLKSLLPLPPAGTPIPTKKMTGSLGKRDPFFAAFVECSKEEDDDAQDTIGAFFKGSKVTKTLSDRFGFINMYSSCQRACPVSESIIYIPRSQNSVAGRYRSAKSY</sequence>
<keyword evidence="3" id="KW-1185">Reference proteome</keyword>